<evidence type="ECO:0000313" key="2">
    <source>
        <dbReference type="Proteomes" id="UP001243375"/>
    </source>
</evidence>
<proteinExistence type="predicted"/>
<sequence length="382" mass="42560">MLTEVIHDSDHSIGCSVTALIGISVQNANGEQLGPRQTYTYISPVSRLKSTYSNKEYCAMIEEYLGRRQQSDPEFMDDVHDGSYYRGLMKQSVKWYGVEQKPRRTYFQDLTDIALGLATNDVTLYKRSRLDAWPLLFTNFSLPPEVRTLQGDQICCGIIPGTSSDVERNLNLDSFLYPLVQDLKKLALGGVAARRWVGGEIAPQFYLIIRPANLPNAVLRRLSQLWRSLSSKPDRVPAVAPCPINPPTLTPVVELVHTSDVEPPLQPSAAPKQRFKTTYYIARKPSDLPLSLQARNIRDIDYANLPKRNDAGVKAHVIDIIVPGITASERDARSMKAGISGASIFHEIGSIEFPKSFPVDIMHVLLENVMKQQAAGIVGWVV</sequence>
<comment type="caution">
    <text evidence="1">The sequence shown here is derived from an EMBL/GenBank/DDBJ whole genome shotgun (WGS) entry which is preliminary data.</text>
</comment>
<keyword evidence="2" id="KW-1185">Reference proteome</keyword>
<gene>
    <name evidence="1" type="ORF">QFC22_006095</name>
</gene>
<dbReference type="Proteomes" id="UP001243375">
    <property type="component" value="Unassembled WGS sequence"/>
</dbReference>
<reference evidence="1" key="1">
    <citation type="submission" date="2023-04" db="EMBL/GenBank/DDBJ databases">
        <title>Draft Genome sequencing of Naganishia species isolated from polar environments using Oxford Nanopore Technology.</title>
        <authorList>
            <person name="Leo P."/>
            <person name="Venkateswaran K."/>
        </authorList>
    </citation>
    <scope>NUCLEOTIDE SEQUENCE</scope>
    <source>
        <strain evidence="1">MNA-CCFEE 5425</strain>
    </source>
</reference>
<name>A0ACC2WP88_9TREE</name>
<accession>A0ACC2WP88</accession>
<protein>
    <submittedName>
        <fullName evidence="1">Uncharacterized protein</fullName>
    </submittedName>
</protein>
<dbReference type="EMBL" id="JASBWU010000023">
    <property type="protein sequence ID" value="KAJ9112999.1"/>
    <property type="molecule type" value="Genomic_DNA"/>
</dbReference>
<organism evidence="1 2">
    <name type="scientific">Naganishia vaughanmartiniae</name>
    <dbReference type="NCBI Taxonomy" id="1424756"/>
    <lineage>
        <taxon>Eukaryota</taxon>
        <taxon>Fungi</taxon>
        <taxon>Dikarya</taxon>
        <taxon>Basidiomycota</taxon>
        <taxon>Agaricomycotina</taxon>
        <taxon>Tremellomycetes</taxon>
        <taxon>Filobasidiales</taxon>
        <taxon>Filobasidiaceae</taxon>
        <taxon>Naganishia</taxon>
    </lineage>
</organism>
<evidence type="ECO:0000313" key="1">
    <source>
        <dbReference type="EMBL" id="KAJ9112999.1"/>
    </source>
</evidence>